<evidence type="ECO:0000313" key="3">
    <source>
        <dbReference type="EMBL" id="CAF1101036.1"/>
    </source>
</evidence>
<proteinExistence type="predicted"/>
<evidence type="ECO:0000313" key="5">
    <source>
        <dbReference type="Proteomes" id="UP000663829"/>
    </source>
</evidence>
<organism evidence="3 5">
    <name type="scientific">Didymodactylos carnosus</name>
    <dbReference type="NCBI Taxonomy" id="1234261"/>
    <lineage>
        <taxon>Eukaryota</taxon>
        <taxon>Metazoa</taxon>
        <taxon>Spiralia</taxon>
        <taxon>Gnathifera</taxon>
        <taxon>Rotifera</taxon>
        <taxon>Eurotatoria</taxon>
        <taxon>Bdelloidea</taxon>
        <taxon>Philodinida</taxon>
        <taxon>Philodinidae</taxon>
        <taxon>Didymodactylos</taxon>
    </lineage>
</organism>
<keyword evidence="5" id="KW-1185">Reference proteome</keyword>
<dbReference type="InterPro" id="IPR050975">
    <property type="entry name" value="Sleep_regulator"/>
</dbReference>
<feature type="non-terminal residue" evidence="3">
    <location>
        <position position="161"/>
    </location>
</feature>
<dbReference type="AlphaFoldDB" id="A0A814P7S4"/>
<dbReference type="Proteomes" id="UP000681722">
    <property type="component" value="Unassembled WGS sequence"/>
</dbReference>
<accession>A0A814P7S4</accession>
<evidence type="ECO:0000256" key="1">
    <source>
        <dbReference type="ARBA" id="ARBA00022729"/>
    </source>
</evidence>
<keyword evidence="1 2" id="KW-0732">Signal</keyword>
<reference evidence="3" key="1">
    <citation type="submission" date="2021-02" db="EMBL/GenBank/DDBJ databases">
        <authorList>
            <person name="Nowell W R."/>
        </authorList>
    </citation>
    <scope>NUCLEOTIDE SEQUENCE</scope>
</reference>
<sequence length="161" mass="18646">LFLLILLLVDFVENQMAVGNFDLQTLQCWRCEPKECHRHFDFTQHRMESCDGKCWKSFEVIETKTKEDREKAEETPALRQCFSSEDLTKASTIGLNTANGCRDVKMREKIKKFCFCDSNMCNGTKKLYSSVVFVVNFRNVMNKFSVRTVISTVSRSTIVSK</sequence>
<gene>
    <name evidence="3" type="ORF">GPM918_LOCUS18747</name>
    <name evidence="4" type="ORF">SRO942_LOCUS18744</name>
</gene>
<dbReference type="PANTHER" id="PTHR33562">
    <property type="entry name" value="ATILLA, ISOFORM B-RELATED-RELATED"/>
    <property type="match status" value="1"/>
</dbReference>
<dbReference type="EMBL" id="CAJNOQ010005506">
    <property type="protein sequence ID" value="CAF1101036.1"/>
    <property type="molecule type" value="Genomic_DNA"/>
</dbReference>
<evidence type="ECO:0008006" key="6">
    <source>
        <dbReference type="Google" id="ProtNLM"/>
    </source>
</evidence>
<feature type="signal peptide" evidence="2">
    <location>
        <begin position="1"/>
        <end position="17"/>
    </location>
</feature>
<evidence type="ECO:0000256" key="2">
    <source>
        <dbReference type="SAM" id="SignalP"/>
    </source>
</evidence>
<dbReference type="Proteomes" id="UP000663829">
    <property type="component" value="Unassembled WGS sequence"/>
</dbReference>
<protein>
    <recommendedName>
        <fullName evidence="6">Protein quiver</fullName>
    </recommendedName>
</protein>
<feature type="chain" id="PRO_5036225534" description="Protein quiver" evidence="2">
    <location>
        <begin position="18"/>
        <end position="161"/>
    </location>
</feature>
<dbReference type="EMBL" id="CAJOBC010005506">
    <property type="protein sequence ID" value="CAF3865934.1"/>
    <property type="molecule type" value="Genomic_DNA"/>
</dbReference>
<comment type="caution">
    <text evidence="3">The sequence shown here is derived from an EMBL/GenBank/DDBJ whole genome shotgun (WGS) entry which is preliminary data.</text>
</comment>
<dbReference type="OrthoDB" id="10027758at2759"/>
<name>A0A814P7S4_9BILA</name>
<evidence type="ECO:0000313" key="4">
    <source>
        <dbReference type="EMBL" id="CAF3865934.1"/>
    </source>
</evidence>